<dbReference type="STRING" id="388467.A19Y_4581"/>
<evidence type="ECO:0000313" key="2">
    <source>
        <dbReference type="EMBL" id="KEI69214.1"/>
    </source>
</evidence>
<keyword evidence="3" id="KW-1185">Reference proteome</keyword>
<keyword evidence="1" id="KW-0812">Transmembrane</keyword>
<dbReference type="HOGENOM" id="CLU_127050_0_0_3"/>
<dbReference type="PATRIC" id="fig|388467.6.peg.4521"/>
<dbReference type="InterPro" id="IPR011990">
    <property type="entry name" value="TPR-like_helical_dom_sf"/>
</dbReference>
<accession>A0A073CLN2</accession>
<dbReference type="Gene3D" id="1.25.40.10">
    <property type="entry name" value="Tetratricopeptide repeat domain"/>
    <property type="match status" value="1"/>
</dbReference>
<gene>
    <name evidence="2" type="ORF">A19Y_4581</name>
</gene>
<dbReference type="SUPFAM" id="SSF48452">
    <property type="entry name" value="TPR-like"/>
    <property type="match status" value="1"/>
</dbReference>
<dbReference type="AlphaFoldDB" id="A0A073CLN2"/>
<evidence type="ECO:0000256" key="1">
    <source>
        <dbReference type="SAM" id="Phobius"/>
    </source>
</evidence>
<dbReference type="eggNOG" id="COG4783">
    <property type="taxonomic scope" value="Bacteria"/>
</dbReference>
<evidence type="ECO:0008006" key="4">
    <source>
        <dbReference type="Google" id="ProtNLM"/>
    </source>
</evidence>
<sequence>MNPAEKQSLEKQYGSERIRKMERFKQVQRVIMILSILSFFGTSIFGLGKVFKSGFEKKPEATQTTEQQSASALLQKQEKGYEIVLKREPNNPTALEGLVNVRLQQNNIQGAIEPLEKLVKLYPNRQDYQNSLTQLKQQNKK</sequence>
<dbReference type="Proteomes" id="UP000027395">
    <property type="component" value="Chromosome"/>
</dbReference>
<feature type="transmembrane region" description="Helical" evidence="1">
    <location>
        <begin position="30"/>
        <end position="48"/>
    </location>
</feature>
<keyword evidence="1" id="KW-1133">Transmembrane helix</keyword>
<organism evidence="2 3">
    <name type="scientific">Planktothrix agardhii (strain NIVA-CYA 126/8)</name>
    <dbReference type="NCBI Taxonomy" id="388467"/>
    <lineage>
        <taxon>Bacteria</taxon>
        <taxon>Bacillati</taxon>
        <taxon>Cyanobacteriota</taxon>
        <taxon>Cyanophyceae</taxon>
        <taxon>Oscillatoriophycideae</taxon>
        <taxon>Oscillatoriales</taxon>
        <taxon>Microcoleaceae</taxon>
        <taxon>Planktothrix</taxon>
    </lineage>
</organism>
<keyword evidence="1" id="KW-0472">Membrane</keyword>
<reference evidence="2 3" key="1">
    <citation type="journal article" date="2014" name="Appl. Environ. Microbiol.">
        <title>Elucidation of insertion elements encoded on plasmids and in vitro construction of shuttle vectors from the toxic cyanobacterium Planktothrix.</title>
        <authorList>
            <person name="Christiansen G."/>
            <person name="Goesmann A."/>
            <person name="Kurmayer R."/>
        </authorList>
    </citation>
    <scope>NUCLEOTIDE SEQUENCE [LARGE SCALE GENOMIC DNA]</scope>
    <source>
        <strain evidence="2 3">NIVA-CYA 126/8</strain>
    </source>
</reference>
<proteinExistence type="predicted"/>
<dbReference type="RefSeq" id="WP_042156808.1">
    <property type="nucleotide sequence ID" value="NZ_CM002803.1"/>
</dbReference>
<dbReference type="EMBL" id="CM002803">
    <property type="protein sequence ID" value="KEI69214.1"/>
    <property type="molecule type" value="Genomic_DNA"/>
</dbReference>
<protein>
    <recommendedName>
        <fullName evidence="4">Tetratricopeptide repeat protein</fullName>
    </recommendedName>
</protein>
<evidence type="ECO:0000313" key="3">
    <source>
        <dbReference type="Proteomes" id="UP000027395"/>
    </source>
</evidence>
<name>A0A073CLN2_PLAA1</name>